<accession>A0A9W7WQ77</accession>
<dbReference type="PANTHER" id="PTHR33589">
    <property type="entry name" value="OS11G0524900 PROTEIN"/>
    <property type="match status" value="1"/>
</dbReference>
<dbReference type="InterPro" id="IPR001229">
    <property type="entry name" value="Jacalin-like_lectin_dom"/>
</dbReference>
<dbReference type="EMBL" id="JAFHDT010000008">
    <property type="protein sequence ID" value="KAI7806333.1"/>
    <property type="molecule type" value="Genomic_DNA"/>
</dbReference>
<reference evidence="5" key="1">
    <citation type="submission" date="2021-02" db="EMBL/GenBank/DDBJ databases">
        <title>Comparative genomics reveals that relaxation of natural selection precedes convergent phenotypic evolution of cavefish.</title>
        <authorList>
            <person name="Peng Z."/>
        </authorList>
    </citation>
    <scope>NUCLEOTIDE SEQUENCE</scope>
    <source>
        <tissue evidence="5">Muscle</tissue>
    </source>
</reference>
<dbReference type="PROSITE" id="PS51752">
    <property type="entry name" value="JACALIN_LECTIN"/>
    <property type="match status" value="1"/>
</dbReference>
<dbReference type="Gene3D" id="2.100.10.30">
    <property type="entry name" value="Jacalin-like lectin domain"/>
    <property type="match status" value="1"/>
</dbReference>
<gene>
    <name evidence="5" type="ORF">IRJ41_004211</name>
</gene>
<keyword evidence="2" id="KW-0430">Lectin</keyword>
<dbReference type="InterPro" id="IPR036404">
    <property type="entry name" value="Jacalin-like_lectin_dom_sf"/>
</dbReference>
<name>A0A9W7WQ77_TRIRA</name>
<keyword evidence="1" id="KW-0732">Signal</keyword>
<sequence>MDLQKEMKKKRFDKQESIKTQRPAYSLVNNQPGSTTDSKSALDNNFLKMLHLILVLAGVFSVGTAMPLPDFYSYSPAAGDGSGSSYSTAHEGHITGIRVWEYTSWYISGFQLRYNSNWTDMVGVNYGNLMEMTLLDNEFIVQVSGKHDYGYYGYIFQLIFVTNHGRMFKVGQPSGTSFNFYPTHDGSELRFLSGRQNGQGITSIGAHWAVYYPSATDEGGTGAAQP</sequence>
<keyword evidence="3" id="KW-1133">Transmembrane helix</keyword>
<feature type="domain" description="Jacalin-type lectin" evidence="4">
    <location>
        <begin position="71"/>
        <end position="210"/>
    </location>
</feature>
<dbReference type="Pfam" id="PF01419">
    <property type="entry name" value="Jacalin"/>
    <property type="match status" value="1"/>
</dbReference>
<dbReference type="SMART" id="SM00915">
    <property type="entry name" value="Jacalin"/>
    <property type="match status" value="1"/>
</dbReference>
<dbReference type="InterPro" id="IPR052321">
    <property type="entry name" value="PolyBind_ProtTraffic"/>
</dbReference>
<evidence type="ECO:0000256" key="2">
    <source>
        <dbReference type="ARBA" id="ARBA00022734"/>
    </source>
</evidence>
<evidence type="ECO:0000313" key="5">
    <source>
        <dbReference type="EMBL" id="KAI7806333.1"/>
    </source>
</evidence>
<feature type="transmembrane region" description="Helical" evidence="3">
    <location>
        <begin position="49"/>
        <end position="68"/>
    </location>
</feature>
<proteinExistence type="predicted"/>
<organism evidence="5 6">
    <name type="scientific">Triplophysa rosa</name>
    <name type="common">Cave loach</name>
    <dbReference type="NCBI Taxonomy" id="992332"/>
    <lineage>
        <taxon>Eukaryota</taxon>
        <taxon>Metazoa</taxon>
        <taxon>Chordata</taxon>
        <taxon>Craniata</taxon>
        <taxon>Vertebrata</taxon>
        <taxon>Euteleostomi</taxon>
        <taxon>Actinopterygii</taxon>
        <taxon>Neopterygii</taxon>
        <taxon>Teleostei</taxon>
        <taxon>Ostariophysi</taxon>
        <taxon>Cypriniformes</taxon>
        <taxon>Nemacheilidae</taxon>
        <taxon>Triplophysa</taxon>
    </lineage>
</organism>
<dbReference type="Proteomes" id="UP001059041">
    <property type="component" value="Linkage Group LG8"/>
</dbReference>
<evidence type="ECO:0000259" key="4">
    <source>
        <dbReference type="PROSITE" id="PS51752"/>
    </source>
</evidence>
<dbReference type="PANTHER" id="PTHR33589:SF3">
    <property type="entry name" value="ZYMOGEN GRANULE MEMBRANE PROTEIN 16-LIKE"/>
    <property type="match status" value="1"/>
</dbReference>
<dbReference type="AlphaFoldDB" id="A0A9W7WQ77"/>
<keyword evidence="3" id="KW-0472">Membrane</keyword>
<protein>
    <submittedName>
        <fullName evidence="5">Zymogen granule membrane protein 16-like</fullName>
    </submittedName>
</protein>
<evidence type="ECO:0000256" key="1">
    <source>
        <dbReference type="ARBA" id="ARBA00022729"/>
    </source>
</evidence>
<evidence type="ECO:0000256" key="3">
    <source>
        <dbReference type="SAM" id="Phobius"/>
    </source>
</evidence>
<keyword evidence="6" id="KW-1185">Reference proteome</keyword>
<evidence type="ECO:0000313" key="6">
    <source>
        <dbReference type="Proteomes" id="UP001059041"/>
    </source>
</evidence>
<dbReference type="GO" id="GO:0030246">
    <property type="term" value="F:carbohydrate binding"/>
    <property type="evidence" value="ECO:0007669"/>
    <property type="project" value="UniProtKB-KW"/>
</dbReference>
<comment type="caution">
    <text evidence="5">The sequence shown here is derived from an EMBL/GenBank/DDBJ whole genome shotgun (WGS) entry which is preliminary data.</text>
</comment>
<dbReference type="SUPFAM" id="SSF51101">
    <property type="entry name" value="Mannose-binding lectins"/>
    <property type="match status" value="1"/>
</dbReference>
<keyword evidence="3" id="KW-0812">Transmembrane</keyword>